<sequence>MANSWKELAIRFVISVYGWIIQPKNFKKLSH</sequence>
<accession>A0A518GS63</accession>
<organism evidence="1 2">
    <name type="scientific">Planctopirus ephydatiae</name>
    <dbReference type="NCBI Taxonomy" id="2528019"/>
    <lineage>
        <taxon>Bacteria</taxon>
        <taxon>Pseudomonadati</taxon>
        <taxon>Planctomycetota</taxon>
        <taxon>Planctomycetia</taxon>
        <taxon>Planctomycetales</taxon>
        <taxon>Planctomycetaceae</taxon>
        <taxon>Planctopirus</taxon>
    </lineage>
</organism>
<gene>
    <name evidence="1" type="ORF">Spb1_33590</name>
</gene>
<dbReference type="KEGG" id="peh:Spb1_33590"/>
<evidence type="ECO:0000313" key="1">
    <source>
        <dbReference type="EMBL" id="QDV31415.1"/>
    </source>
</evidence>
<name>A0A518GS63_9PLAN</name>
<protein>
    <submittedName>
        <fullName evidence="1">Uncharacterized protein</fullName>
    </submittedName>
</protein>
<dbReference type="AlphaFoldDB" id="A0A518GS63"/>
<proteinExistence type="predicted"/>
<keyword evidence="2" id="KW-1185">Reference proteome</keyword>
<dbReference type="EMBL" id="CP036299">
    <property type="protein sequence ID" value="QDV31415.1"/>
    <property type="molecule type" value="Genomic_DNA"/>
</dbReference>
<reference evidence="1 2" key="1">
    <citation type="submission" date="2019-02" db="EMBL/GenBank/DDBJ databases">
        <title>Deep-cultivation of Planctomycetes and their phenomic and genomic characterization uncovers novel biology.</title>
        <authorList>
            <person name="Wiegand S."/>
            <person name="Jogler M."/>
            <person name="Boedeker C."/>
            <person name="Pinto D."/>
            <person name="Vollmers J."/>
            <person name="Rivas-Marin E."/>
            <person name="Kohn T."/>
            <person name="Peeters S.H."/>
            <person name="Heuer A."/>
            <person name="Rast P."/>
            <person name="Oberbeckmann S."/>
            <person name="Bunk B."/>
            <person name="Jeske O."/>
            <person name="Meyerdierks A."/>
            <person name="Storesund J.E."/>
            <person name="Kallscheuer N."/>
            <person name="Luecker S."/>
            <person name="Lage O.M."/>
            <person name="Pohl T."/>
            <person name="Merkel B.J."/>
            <person name="Hornburger P."/>
            <person name="Mueller R.-W."/>
            <person name="Bruemmer F."/>
            <person name="Labrenz M."/>
            <person name="Spormann A.M."/>
            <person name="Op den Camp H."/>
            <person name="Overmann J."/>
            <person name="Amann R."/>
            <person name="Jetten M.S.M."/>
            <person name="Mascher T."/>
            <person name="Medema M.H."/>
            <person name="Devos D.P."/>
            <person name="Kaster A.-K."/>
            <person name="Ovreas L."/>
            <person name="Rohde M."/>
            <person name="Galperin M.Y."/>
            <person name="Jogler C."/>
        </authorList>
    </citation>
    <scope>NUCLEOTIDE SEQUENCE [LARGE SCALE GENOMIC DNA]</scope>
    <source>
        <strain evidence="1 2">Spb1</strain>
    </source>
</reference>
<evidence type="ECO:0000313" key="2">
    <source>
        <dbReference type="Proteomes" id="UP000315349"/>
    </source>
</evidence>
<dbReference type="Proteomes" id="UP000315349">
    <property type="component" value="Chromosome"/>
</dbReference>